<dbReference type="Gene3D" id="3.40.50.10860">
    <property type="entry name" value="Leucine Dehydrogenase, chain A, domain 1"/>
    <property type="match status" value="1"/>
</dbReference>
<dbReference type="OrthoDB" id="9792692at2"/>
<feature type="binding site" evidence="4">
    <location>
        <position position="216"/>
    </location>
    <ligand>
        <name>shikimate</name>
        <dbReference type="ChEBI" id="CHEBI:36208"/>
    </ligand>
</feature>
<keyword evidence="4" id="KW-0028">Amino-acid biosynthesis</keyword>
<dbReference type="AlphaFoldDB" id="A0A238KKJ8"/>
<evidence type="ECO:0000259" key="6">
    <source>
        <dbReference type="Pfam" id="PF18317"/>
    </source>
</evidence>
<dbReference type="InterPro" id="IPR046346">
    <property type="entry name" value="Aminoacid_DH-like_N_sf"/>
</dbReference>
<feature type="binding site" evidence="4">
    <location>
        <position position="104"/>
    </location>
    <ligand>
        <name>shikimate</name>
        <dbReference type="ChEBI" id="CHEBI:36208"/>
    </ligand>
</feature>
<dbReference type="EMBL" id="FXYH01000009">
    <property type="protein sequence ID" value="SMX43167.1"/>
    <property type="molecule type" value="Genomic_DNA"/>
</dbReference>
<comment type="pathway">
    <text evidence="1 4">Metabolic intermediate biosynthesis; chorismate biosynthesis; chorismate from D-erythrose 4-phosphate and phosphoenolpyruvate: step 4/7.</text>
</comment>
<dbReference type="SUPFAM" id="SSF53223">
    <property type="entry name" value="Aminoacid dehydrogenase-like, N-terminal domain"/>
    <property type="match status" value="1"/>
</dbReference>
<keyword evidence="4" id="KW-0521">NADP</keyword>
<evidence type="ECO:0000256" key="4">
    <source>
        <dbReference type="HAMAP-Rule" id="MF_00222"/>
    </source>
</evidence>
<dbReference type="InterPro" id="IPR041121">
    <property type="entry name" value="SDH_C"/>
</dbReference>
<accession>A0A238KKJ8</accession>
<feature type="binding site" evidence="4">
    <location>
        <position position="244"/>
    </location>
    <ligand>
        <name>shikimate</name>
        <dbReference type="ChEBI" id="CHEBI:36208"/>
    </ligand>
</feature>
<sequence>MSIKVGLIGQGIAASRSPAMHMAEAQAQGFALRYDLFDTAMDDRPLADLLDAAQSSGYAGLNITYPFKQAVMPLLDGLSPVAERVGAVNTVLFDGGSRIGHNTDCPGFAQSATEGLVDAPMQSVMLIGAGGAGVAVAYALKDLGVQTLLIFDQNNQMAVDLAARIGAGTRAAKDLSALEQCDGVVNATPVGMASHPGTAMDTGLLRSDQWVADIVYFPLETQLLRDACAKGCQTLSGAGMAVHQAALSFEHFTGCKADPVRMRATFESF</sequence>
<feature type="domain" description="SDH C-terminal" evidence="6">
    <location>
        <begin position="237"/>
        <end position="264"/>
    </location>
</feature>
<evidence type="ECO:0000256" key="1">
    <source>
        <dbReference type="ARBA" id="ARBA00004871"/>
    </source>
</evidence>
<dbReference type="GO" id="GO:0009423">
    <property type="term" value="P:chorismate biosynthetic process"/>
    <property type="evidence" value="ECO:0007669"/>
    <property type="project" value="UniProtKB-UniRule"/>
</dbReference>
<dbReference type="NCBIfam" id="NF001319">
    <property type="entry name" value="PRK00258.3-3"/>
    <property type="match status" value="1"/>
</dbReference>
<feature type="binding site" evidence="4">
    <location>
        <position position="214"/>
    </location>
    <ligand>
        <name>NADP(+)</name>
        <dbReference type="ChEBI" id="CHEBI:58349"/>
    </ligand>
</feature>
<dbReference type="CDD" id="cd01065">
    <property type="entry name" value="NAD_bind_Shikimate_DH"/>
    <property type="match status" value="1"/>
</dbReference>
<comment type="similarity">
    <text evidence="4">Belongs to the shikimate dehydrogenase family.</text>
</comment>
<dbReference type="InterPro" id="IPR022893">
    <property type="entry name" value="Shikimate_DH_fam"/>
</dbReference>
<dbReference type="Pfam" id="PF18317">
    <property type="entry name" value="SDH_C"/>
    <property type="match status" value="1"/>
</dbReference>
<dbReference type="GO" id="GO:0019632">
    <property type="term" value="P:shikimate metabolic process"/>
    <property type="evidence" value="ECO:0007669"/>
    <property type="project" value="TreeGrafter"/>
</dbReference>
<dbReference type="HAMAP" id="MF_00222">
    <property type="entry name" value="Shikimate_DH_AroE"/>
    <property type="match status" value="1"/>
</dbReference>
<feature type="binding site" evidence="4">
    <location>
        <position position="89"/>
    </location>
    <ligand>
        <name>shikimate</name>
        <dbReference type="ChEBI" id="CHEBI:36208"/>
    </ligand>
</feature>
<comment type="caution">
    <text evidence="4">Lacks conserved residue(s) required for the propagation of feature annotation.</text>
</comment>
<evidence type="ECO:0000256" key="3">
    <source>
        <dbReference type="ARBA" id="ARBA00023141"/>
    </source>
</evidence>
<dbReference type="GO" id="GO:0005829">
    <property type="term" value="C:cytosol"/>
    <property type="evidence" value="ECO:0007669"/>
    <property type="project" value="TreeGrafter"/>
</dbReference>
<dbReference type="GO" id="GO:0004764">
    <property type="term" value="F:shikimate 3-dehydrogenase (NADP+) activity"/>
    <property type="evidence" value="ECO:0007669"/>
    <property type="project" value="UniProtKB-UniRule"/>
</dbReference>
<reference evidence="7 8" key="1">
    <citation type="submission" date="2017-05" db="EMBL/GenBank/DDBJ databases">
        <authorList>
            <person name="Song R."/>
            <person name="Chenine A.L."/>
            <person name="Ruprecht R.M."/>
        </authorList>
    </citation>
    <scope>NUCLEOTIDE SEQUENCE [LARGE SCALE GENOMIC DNA]</scope>
    <source>
        <strain evidence="7 8">CECT 8663</strain>
    </source>
</reference>
<keyword evidence="2 4" id="KW-0560">Oxidoreductase</keyword>
<dbReference type="GO" id="GO:0009073">
    <property type="term" value="P:aromatic amino acid family biosynthetic process"/>
    <property type="evidence" value="ECO:0007669"/>
    <property type="project" value="UniProtKB-KW"/>
</dbReference>
<dbReference type="Pfam" id="PF08501">
    <property type="entry name" value="Shikimate_dh_N"/>
    <property type="match status" value="1"/>
</dbReference>
<evidence type="ECO:0000259" key="5">
    <source>
        <dbReference type="Pfam" id="PF08501"/>
    </source>
</evidence>
<comment type="function">
    <text evidence="4">Involved in the biosynthesis of the chorismate, which leads to the biosynthesis of aromatic amino acids. Catalyzes the reversible NADPH linked reduction of 3-dehydroshikimate (DHSA) to yield shikimate (SA).</text>
</comment>
<dbReference type="Gene3D" id="3.40.50.720">
    <property type="entry name" value="NAD(P)-binding Rossmann-like Domain"/>
    <property type="match status" value="1"/>
</dbReference>
<keyword evidence="8" id="KW-1185">Reference proteome</keyword>
<protein>
    <recommendedName>
        <fullName evidence="4">Shikimate dehydrogenase (NADP(+))</fullName>
        <shortName evidence="4">SDH</shortName>
        <ecNumber evidence="4">1.1.1.25</ecNumber>
    </recommendedName>
</protein>
<evidence type="ECO:0000256" key="2">
    <source>
        <dbReference type="ARBA" id="ARBA00023002"/>
    </source>
</evidence>
<keyword evidence="3 4" id="KW-0057">Aromatic amino acid biosynthesis</keyword>
<dbReference type="GO" id="GO:0008652">
    <property type="term" value="P:amino acid biosynthetic process"/>
    <property type="evidence" value="ECO:0007669"/>
    <property type="project" value="UniProtKB-KW"/>
</dbReference>
<dbReference type="InterPro" id="IPR013708">
    <property type="entry name" value="Shikimate_DH-bd_N"/>
</dbReference>
<dbReference type="RefSeq" id="WP_097805093.1">
    <property type="nucleotide sequence ID" value="NZ_FXYH01000009.1"/>
</dbReference>
<dbReference type="SUPFAM" id="SSF51735">
    <property type="entry name" value="NAD(P)-binding Rossmann-fold domains"/>
    <property type="match status" value="1"/>
</dbReference>
<dbReference type="GO" id="GO:0050661">
    <property type="term" value="F:NADP binding"/>
    <property type="evidence" value="ECO:0007669"/>
    <property type="project" value="TreeGrafter"/>
</dbReference>
<feature type="binding site" evidence="4">
    <location>
        <position position="64"/>
    </location>
    <ligand>
        <name>shikimate</name>
        <dbReference type="ChEBI" id="CHEBI:36208"/>
    </ligand>
</feature>
<dbReference type="NCBIfam" id="NF009201">
    <property type="entry name" value="PRK12549.1"/>
    <property type="match status" value="1"/>
</dbReference>
<dbReference type="EC" id="1.1.1.25" evidence="4"/>
<evidence type="ECO:0000313" key="7">
    <source>
        <dbReference type="EMBL" id="SMX43167.1"/>
    </source>
</evidence>
<name>A0A238KKJ8_9RHOB</name>
<feature type="domain" description="Shikimate dehydrogenase substrate binding N-terminal" evidence="5">
    <location>
        <begin position="7"/>
        <end position="91"/>
    </location>
</feature>
<comment type="subunit">
    <text evidence="4">Homodimer.</text>
</comment>
<dbReference type="UniPathway" id="UPA00053">
    <property type="reaction ID" value="UER00087"/>
</dbReference>
<organism evidence="7 8">
    <name type="scientific">Pelagimonas varians</name>
    <dbReference type="NCBI Taxonomy" id="696760"/>
    <lineage>
        <taxon>Bacteria</taxon>
        <taxon>Pseudomonadati</taxon>
        <taxon>Pseudomonadota</taxon>
        <taxon>Alphaproteobacteria</taxon>
        <taxon>Rhodobacterales</taxon>
        <taxon>Roseobacteraceae</taxon>
        <taxon>Pelagimonas</taxon>
    </lineage>
</organism>
<feature type="binding site" evidence="4">
    <location>
        <position position="237"/>
    </location>
    <ligand>
        <name>NADP(+)</name>
        <dbReference type="ChEBI" id="CHEBI:58349"/>
    </ligand>
</feature>
<dbReference type="PANTHER" id="PTHR21089:SF1">
    <property type="entry name" value="BIFUNCTIONAL 3-DEHYDROQUINATE DEHYDRATASE_SHIKIMATE DEHYDROGENASE, CHLOROPLASTIC"/>
    <property type="match status" value="1"/>
</dbReference>
<comment type="catalytic activity">
    <reaction evidence="4">
        <text>shikimate + NADP(+) = 3-dehydroshikimate + NADPH + H(+)</text>
        <dbReference type="Rhea" id="RHEA:17737"/>
        <dbReference type="ChEBI" id="CHEBI:15378"/>
        <dbReference type="ChEBI" id="CHEBI:16630"/>
        <dbReference type="ChEBI" id="CHEBI:36208"/>
        <dbReference type="ChEBI" id="CHEBI:57783"/>
        <dbReference type="ChEBI" id="CHEBI:58349"/>
        <dbReference type="EC" id="1.1.1.25"/>
    </reaction>
</comment>
<dbReference type="InterPro" id="IPR036291">
    <property type="entry name" value="NAD(P)-bd_dom_sf"/>
</dbReference>
<proteinExistence type="inferred from homology"/>
<dbReference type="Proteomes" id="UP000220836">
    <property type="component" value="Unassembled WGS sequence"/>
</dbReference>
<feature type="binding site" evidence="4">
    <location>
        <begin position="15"/>
        <end position="17"/>
    </location>
    <ligand>
        <name>shikimate</name>
        <dbReference type="ChEBI" id="CHEBI:36208"/>
    </ligand>
</feature>
<evidence type="ECO:0000313" key="8">
    <source>
        <dbReference type="Proteomes" id="UP000220836"/>
    </source>
</evidence>
<feature type="active site" description="Proton acceptor" evidence="4">
    <location>
        <position position="68"/>
    </location>
</feature>
<gene>
    <name evidence="7" type="primary">aroE_1</name>
    <name evidence="4" type="synonym">aroE</name>
    <name evidence="7" type="ORF">PEV8663_02604</name>
</gene>
<dbReference type="PANTHER" id="PTHR21089">
    <property type="entry name" value="SHIKIMATE DEHYDROGENASE"/>
    <property type="match status" value="1"/>
</dbReference>
<feature type="binding site" evidence="4">
    <location>
        <begin position="128"/>
        <end position="132"/>
    </location>
    <ligand>
        <name>NADP(+)</name>
        <dbReference type="ChEBI" id="CHEBI:58349"/>
    </ligand>
</feature>